<dbReference type="GO" id="GO:0042956">
    <property type="term" value="P:maltodextrin transmembrane transport"/>
    <property type="evidence" value="ECO:0007669"/>
    <property type="project" value="TreeGrafter"/>
</dbReference>
<dbReference type="PANTHER" id="PTHR30061">
    <property type="entry name" value="MALTOSE-BINDING PERIPLASMIC PROTEIN"/>
    <property type="match status" value="1"/>
</dbReference>
<dbReference type="PANTHER" id="PTHR30061:SF50">
    <property type="entry name" value="MALTOSE_MALTODEXTRIN-BINDING PERIPLASMIC PROTEIN"/>
    <property type="match status" value="1"/>
</dbReference>
<dbReference type="SUPFAM" id="SSF53850">
    <property type="entry name" value="Periplasmic binding protein-like II"/>
    <property type="match status" value="1"/>
</dbReference>
<name>A0A2I2KRT6_9ACTN</name>
<keyword evidence="2" id="KW-0813">Transport</keyword>
<feature type="chain" id="PRO_5014188072" evidence="4">
    <location>
        <begin position="27"/>
        <end position="428"/>
    </location>
</feature>
<evidence type="ECO:0000313" key="5">
    <source>
        <dbReference type="EMBL" id="SNQ48375.1"/>
    </source>
</evidence>
<dbReference type="EMBL" id="FZMO01000160">
    <property type="protein sequence ID" value="SNQ48375.1"/>
    <property type="molecule type" value="Genomic_DNA"/>
</dbReference>
<evidence type="ECO:0000313" key="6">
    <source>
        <dbReference type="Proteomes" id="UP000234331"/>
    </source>
</evidence>
<dbReference type="OrthoDB" id="3495561at2"/>
<evidence type="ECO:0000256" key="2">
    <source>
        <dbReference type="ARBA" id="ARBA00022448"/>
    </source>
</evidence>
<evidence type="ECO:0000256" key="4">
    <source>
        <dbReference type="SAM" id="SignalP"/>
    </source>
</evidence>
<dbReference type="GO" id="GO:0015768">
    <property type="term" value="P:maltose transport"/>
    <property type="evidence" value="ECO:0007669"/>
    <property type="project" value="TreeGrafter"/>
</dbReference>
<dbReference type="Gene3D" id="3.40.190.10">
    <property type="entry name" value="Periplasmic binding protein-like II"/>
    <property type="match status" value="2"/>
</dbReference>
<dbReference type="Proteomes" id="UP000234331">
    <property type="component" value="Unassembled WGS sequence"/>
</dbReference>
<proteinExistence type="inferred from homology"/>
<keyword evidence="6" id="KW-1185">Reference proteome</keyword>
<sequence>MSAARRARLALAILLTCLGCAVGVGACSSGTSGDDGAGPITFAAIADFTNGHQIGKAVDRWNAAHPDQHVRYIELSESADEQRSQLVATAQGSGECYDVNSLDVVWTAEFARGHLVVPLDERESHRYGINKDLFVSASWESGRYRNQQWAVPFLANVPLLFYRRDLLGPATKPPASLQEMISQIGSVNHRRAQAGQEPIGGFGGQFAHYEGLTVNALEIVRALGGDLAPRPNQAVSQADAVRTALGLLAAGARPGGWIPQADLAYKEQGTWEAFLHGQLLFMRNWPYAYKLLTAPTSPVADKVGIEPLPWSGVLGGHNLAVSTCSTHRATAWSFVSYLATNLDVQTTMLRDGGYPPVLQAGYQGRQDDFTKAILAALAHAGTRPVSPYYAAVSGTIQDAVSSVLNQARRPADAVDFLAANLPDALHGG</sequence>
<reference evidence="5 6" key="1">
    <citation type="submission" date="2017-06" db="EMBL/GenBank/DDBJ databases">
        <authorList>
            <person name="Kim H.J."/>
            <person name="Triplett B.A."/>
        </authorList>
    </citation>
    <scope>NUCLEOTIDE SEQUENCE [LARGE SCALE GENOMIC DNA]</scope>
    <source>
        <strain evidence="5">FRACA_ARgP5</strain>
    </source>
</reference>
<keyword evidence="3 4" id="KW-0732">Signal</keyword>
<evidence type="ECO:0000256" key="3">
    <source>
        <dbReference type="ARBA" id="ARBA00022729"/>
    </source>
</evidence>
<organism evidence="5 6">
    <name type="scientific">Frankia canadensis</name>
    <dbReference type="NCBI Taxonomy" id="1836972"/>
    <lineage>
        <taxon>Bacteria</taxon>
        <taxon>Bacillati</taxon>
        <taxon>Actinomycetota</taxon>
        <taxon>Actinomycetes</taxon>
        <taxon>Frankiales</taxon>
        <taxon>Frankiaceae</taxon>
        <taxon>Frankia</taxon>
    </lineage>
</organism>
<evidence type="ECO:0000256" key="1">
    <source>
        <dbReference type="ARBA" id="ARBA00008520"/>
    </source>
</evidence>
<dbReference type="GO" id="GO:0055052">
    <property type="term" value="C:ATP-binding cassette (ABC) transporter complex, substrate-binding subunit-containing"/>
    <property type="evidence" value="ECO:0007669"/>
    <property type="project" value="TreeGrafter"/>
</dbReference>
<dbReference type="InterPro" id="IPR006059">
    <property type="entry name" value="SBP"/>
</dbReference>
<feature type="signal peptide" evidence="4">
    <location>
        <begin position="1"/>
        <end position="26"/>
    </location>
</feature>
<comment type="similarity">
    <text evidence="1">Belongs to the bacterial solute-binding protein 1 family.</text>
</comment>
<accession>A0A2I2KRT6</accession>
<protein>
    <submittedName>
        <fullName evidence="5">Putative ABC transporter substrate-binding protein</fullName>
    </submittedName>
</protein>
<dbReference type="AlphaFoldDB" id="A0A2I2KRT6"/>
<dbReference type="GO" id="GO:1901982">
    <property type="term" value="F:maltose binding"/>
    <property type="evidence" value="ECO:0007669"/>
    <property type="project" value="TreeGrafter"/>
</dbReference>
<dbReference type="PROSITE" id="PS51257">
    <property type="entry name" value="PROKAR_LIPOPROTEIN"/>
    <property type="match status" value="1"/>
</dbReference>
<dbReference type="RefSeq" id="WP_101832064.1">
    <property type="nucleotide sequence ID" value="NZ_FZMO01000160.1"/>
</dbReference>
<gene>
    <name evidence="5" type="ORF">FRACA_2420006</name>
</gene>
<dbReference type="Pfam" id="PF13416">
    <property type="entry name" value="SBP_bac_8"/>
    <property type="match status" value="1"/>
</dbReference>